<keyword evidence="2" id="KW-1185">Reference proteome</keyword>
<evidence type="ECO:0000313" key="2">
    <source>
        <dbReference type="Proteomes" id="UP000001542"/>
    </source>
</evidence>
<reference evidence="1" key="2">
    <citation type="journal article" date="2007" name="Science">
        <title>Draft genome sequence of the sexually transmitted pathogen Trichomonas vaginalis.</title>
        <authorList>
            <person name="Carlton J.M."/>
            <person name="Hirt R.P."/>
            <person name="Silva J.C."/>
            <person name="Delcher A.L."/>
            <person name="Schatz M."/>
            <person name="Zhao Q."/>
            <person name="Wortman J.R."/>
            <person name="Bidwell S.L."/>
            <person name="Alsmark U.C.M."/>
            <person name="Besteiro S."/>
            <person name="Sicheritz-Ponten T."/>
            <person name="Noel C.J."/>
            <person name="Dacks J.B."/>
            <person name="Foster P.G."/>
            <person name="Simillion C."/>
            <person name="Van de Peer Y."/>
            <person name="Miranda-Saavedra D."/>
            <person name="Barton G.J."/>
            <person name="Westrop G.D."/>
            <person name="Mueller S."/>
            <person name="Dessi D."/>
            <person name="Fiori P.L."/>
            <person name="Ren Q."/>
            <person name="Paulsen I."/>
            <person name="Zhang H."/>
            <person name="Bastida-Corcuera F.D."/>
            <person name="Simoes-Barbosa A."/>
            <person name="Brown M.T."/>
            <person name="Hayes R.D."/>
            <person name="Mukherjee M."/>
            <person name="Okumura C.Y."/>
            <person name="Schneider R."/>
            <person name="Smith A.J."/>
            <person name="Vanacova S."/>
            <person name="Villalvazo M."/>
            <person name="Haas B.J."/>
            <person name="Pertea M."/>
            <person name="Feldblyum T.V."/>
            <person name="Utterback T.R."/>
            <person name="Shu C.L."/>
            <person name="Osoegawa K."/>
            <person name="de Jong P.J."/>
            <person name="Hrdy I."/>
            <person name="Horvathova L."/>
            <person name="Zubacova Z."/>
            <person name="Dolezal P."/>
            <person name="Malik S.B."/>
            <person name="Logsdon J.M. Jr."/>
            <person name="Henze K."/>
            <person name="Gupta A."/>
            <person name="Wang C.C."/>
            <person name="Dunne R.L."/>
            <person name="Upcroft J.A."/>
            <person name="Upcroft P."/>
            <person name="White O."/>
            <person name="Salzberg S.L."/>
            <person name="Tang P."/>
            <person name="Chiu C.-H."/>
            <person name="Lee Y.-S."/>
            <person name="Embley T.M."/>
            <person name="Coombs G.H."/>
            <person name="Mottram J.C."/>
            <person name="Tachezy J."/>
            <person name="Fraser-Liggett C.M."/>
            <person name="Johnson P.J."/>
        </authorList>
    </citation>
    <scope>NUCLEOTIDE SEQUENCE [LARGE SCALE GENOMIC DNA]</scope>
    <source>
        <strain evidence="1">G3</strain>
    </source>
</reference>
<dbReference type="KEGG" id="tva:4765199"/>
<protein>
    <recommendedName>
        <fullName evidence="3">Right handed beta helix domain-containing protein</fullName>
    </recommendedName>
</protein>
<reference evidence="1" key="1">
    <citation type="submission" date="2006-10" db="EMBL/GenBank/DDBJ databases">
        <authorList>
            <person name="Amadeo P."/>
            <person name="Zhao Q."/>
            <person name="Wortman J."/>
            <person name="Fraser-Liggett C."/>
            <person name="Carlton J."/>
        </authorList>
    </citation>
    <scope>NUCLEOTIDE SEQUENCE</scope>
    <source>
        <strain evidence="1">G3</strain>
    </source>
</reference>
<evidence type="ECO:0000313" key="1">
    <source>
        <dbReference type="EMBL" id="EAY07311.1"/>
    </source>
</evidence>
<dbReference type="VEuPathDB" id="TrichDB:TVAG_223740"/>
<gene>
    <name evidence="1" type="ORF">TVAG_223740</name>
</gene>
<sequence>MVYGFCIMNKCNITQNRVAKDVGGYLVGDITSDSYITCVNVVENNQSSGNFNIHTTRYDYSSIFKVTSCNYLRNKSPNEGYLITSYSNVFMNYCCIRQNEIKYIFKASPTITFENSTTDSMNSTFTPPTFKNTDIPFEISCPLLNSIPTKFKFKINQKENDEENNNFIKIYFKIILKLKYLISLPSSIL</sequence>
<dbReference type="Proteomes" id="UP000001542">
    <property type="component" value="Unassembled WGS sequence"/>
</dbReference>
<dbReference type="InParanoid" id="A2EJ79"/>
<organism evidence="1 2">
    <name type="scientific">Trichomonas vaginalis (strain ATCC PRA-98 / G3)</name>
    <dbReference type="NCBI Taxonomy" id="412133"/>
    <lineage>
        <taxon>Eukaryota</taxon>
        <taxon>Metamonada</taxon>
        <taxon>Parabasalia</taxon>
        <taxon>Trichomonadida</taxon>
        <taxon>Trichomonadidae</taxon>
        <taxon>Trichomonas</taxon>
    </lineage>
</organism>
<evidence type="ECO:0008006" key="3">
    <source>
        <dbReference type="Google" id="ProtNLM"/>
    </source>
</evidence>
<dbReference type="AlphaFoldDB" id="A2EJ79"/>
<accession>A2EJ79</accession>
<dbReference type="VEuPathDB" id="TrichDB:TVAGG3_0199260"/>
<dbReference type="RefSeq" id="XP_001319534.1">
    <property type="nucleotide sequence ID" value="XM_001319499.1"/>
</dbReference>
<name>A2EJ79_TRIV3</name>
<proteinExistence type="predicted"/>
<dbReference type="EMBL" id="DS113403">
    <property type="protein sequence ID" value="EAY07311.1"/>
    <property type="molecule type" value="Genomic_DNA"/>
</dbReference>